<gene>
    <name evidence="1" type="ORF">ACS04_25825</name>
</gene>
<dbReference type="RefSeq" id="WP_048479175.1">
    <property type="nucleotide sequence ID" value="NZ_JBIRUD010000002.1"/>
</dbReference>
<dbReference type="AlphaFoldDB" id="A0A0J6XLC2"/>
<evidence type="ECO:0000313" key="1">
    <source>
        <dbReference type="EMBL" id="KMO95027.1"/>
    </source>
</evidence>
<dbReference type="EMBL" id="LFML01000114">
    <property type="protein sequence ID" value="KMO95027.1"/>
    <property type="molecule type" value="Genomic_DNA"/>
</dbReference>
<proteinExistence type="predicted"/>
<sequence length="137" mass="15792">MTDQPWNSYTRDRLYAGFSYPVGRSFIEGPLRTTGLHLDSLHLSCPQPREWEEQGGLLFARWFAMDRRPGLALLYVEAVPSHQRALVAGLLRDDLLERACRWLHRLAADPVSGYAMSSRDWRARLHEGEVVVQESQR</sequence>
<dbReference type="OrthoDB" id="10010105at2"/>
<evidence type="ECO:0000313" key="2">
    <source>
        <dbReference type="Proteomes" id="UP000035932"/>
    </source>
</evidence>
<organism evidence="1 2">
    <name type="scientific">Streptomyces roseus</name>
    <dbReference type="NCBI Taxonomy" id="66430"/>
    <lineage>
        <taxon>Bacteria</taxon>
        <taxon>Bacillati</taxon>
        <taxon>Actinomycetota</taxon>
        <taxon>Actinomycetes</taxon>
        <taxon>Kitasatosporales</taxon>
        <taxon>Streptomycetaceae</taxon>
        <taxon>Streptomyces</taxon>
    </lineage>
</organism>
<dbReference type="PATRIC" id="fig|66430.4.peg.665"/>
<comment type="caution">
    <text evidence="1">The sequence shown here is derived from an EMBL/GenBank/DDBJ whole genome shotgun (WGS) entry which is preliminary data.</text>
</comment>
<name>A0A0J6XLC2_9ACTN</name>
<dbReference type="Proteomes" id="UP000035932">
    <property type="component" value="Unassembled WGS sequence"/>
</dbReference>
<protein>
    <submittedName>
        <fullName evidence="1">Uncharacterized protein</fullName>
    </submittedName>
</protein>
<keyword evidence="2" id="KW-1185">Reference proteome</keyword>
<reference evidence="1 2" key="1">
    <citation type="submission" date="2015-06" db="EMBL/GenBank/DDBJ databases">
        <title>Recapitulation of the evolution of biosynthetic gene clusters reveals hidden chemical diversity on bacterial genomes.</title>
        <authorList>
            <person name="Cruz-Morales P."/>
            <person name="Martinez-Guerrero C."/>
            <person name="Morales-Escalante M.A."/>
            <person name="Yanez-Guerra L.A."/>
            <person name="Kopp J.F."/>
            <person name="Feldmann J."/>
            <person name="Ramos-Aboites H.E."/>
            <person name="Barona-Gomez F."/>
        </authorList>
    </citation>
    <scope>NUCLEOTIDE SEQUENCE [LARGE SCALE GENOMIC DNA]</scope>
    <source>
        <strain evidence="1 2">ATCC 31245</strain>
    </source>
</reference>
<accession>A0A0J6XLC2</accession>